<dbReference type="Proteomes" id="UP000004471">
    <property type="component" value="Unassembled WGS sequence"/>
</dbReference>
<evidence type="ECO:0000313" key="2">
    <source>
        <dbReference type="Proteomes" id="UP000004471"/>
    </source>
</evidence>
<gene>
    <name evidence="1" type="ORF">PSYJA_41282</name>
</gene>
<feature type="non-terminal residue" evidence="1">
    <location>
        <position position="59"/>
    </location>
</feature>
<accession>F3FXZ2</accession>
<organism evidence="1 2">
    <name type="scientific">Pseudomonas syringae pv. japonica str. M301072</name>
    <dbReference type="NCBI Taxonomy" id="629262"/>
    <lineage>
        <taxon>Bacteria</taxon>
        <taxon>Pseudomonadati</taxon>
        <taxon>Pseudomonadota</taxon>
        <taxon>Gammaproteobacteria</taxon>
        <taxon>Pseudomonadales</taxon>
        <taxon>Pseudomonadaceae</taxon>
        <taxon>Pseudomonas</taxon>
        <taxon>Pseudomonas syringae</taxon>
    </lineage>
</organism>
<dbReference type="AlphaFoldDB" id="F3FXZ2"/>
<reference evidence="1 2" key="1">
    <citation type="journal article" date="2011" name="PLoS Pathog.">
        <title>Dynamic evolution of pathogenicity revealed by sequencing and comparative genomics of 19 Pseudomonas syringae isolates.</title>
        <authorList>
            <person name="Baltrus D.A."/>
            <person name="Nishimura M.T."/>
            <person name="Romanchuk A."/>
            <person name="Chang J.H."/>
            <person name="Mukhtar M.S."/>
            <person name="Cherkis K."/>
            <person name="Roach J."/>
            <person name="Grant S.R."/>
            <person name="Jones C.D."/>
            <person name="Dangl J.L."/>
        </authorList>
    </citation>
    <scope>NUCLEOTIDE SEQUENCE [LARGE SCALE GENOMIC DNA]</scope>
    <source>
        <strain evidence="2">M301072PT</strain>
    </source>
</reference>
<evidence type="ECO:0000313" key="1">
    <source>
        <dbReference type="EMBL" id="EGH35084.1"/>
    </source>
</evidence>
<name>F3FXZ2_PSESX</name>
<comment type="caution">
    <text evidence="1">The sequence shown here is derived from an EMBL/GenBank/DDBJ whole genome shotgun (WGS) entry which is preliminary data.</text>
</comment>
<proteinExistence type="predicted"/>
<protein>
    <submittedName>
        <fullName evidence="1">Amino acid adenylation</fullName>
    </submittedName>
</protein>
<dbReference type="HOGENOM" id="CLU_2966557_0_0_6"/>
<dbReference type="EMBL" id="AEAH01003221">
    <property type="protein sequence ID" value="EGH35084.1"/>
    <property type="molecule type" value="Genomic_DNA"/>
</dbReference>
<sequence length="59" mass="6548">FFRDMLGDIDEPTLPFGVQDVQGDGRGIEEACQRVDIGLSQRLRVQARQLGVSSASLYH</sequence>
<feature type="non-terminal residue" evidence="1">
    <location>
        <position position="1"/>
    </location>
</feature>